<organism evidence="1 2">
    <name type="scientific">Siculibacillus lacustris</name>
    <dbReference type="NCBI Taxonomy" id="1549641"/>
    <lineage>
        <taxon>Bacteria</taxon>
        <taxon>Pseudomonadati</taxon>
        <taxon>Pseudomonadota</taxon>
        <taxon>Alphaproteobacteria</taxon>
        <taxon>Hyphomicrobiales</taxon>
        <taxon>Ancalomicrobiaceae</taxon>
        <taxon>Siculibacillus</taxon>
    </lineage>
</organism>
<comment type="caution">
    <text evidence="1">The sequence shown here is derived from an EMBL/GenBank/DDBJ whole genome shotgun (WGS) entry which is preliminary data.</text>
</comment>
<keyword evidence="2" id="KW-1185">Reference proteome</keyword>
<sequence length="204" mass="22774">MRQSKTTRVDESQTFAPVRLDPFSLPQRFRYDTGIDPRDGRPLGAAVVFLEAHVAHVCRYLPSGLPIDLQLPMTAFEGVAVRILPDRVGAHGETIPDGRVVIELLHRDPQLSLPLSVADDLDDVAADWKAWSRALALPMLLVESDGSWRAIETRLGAVTVGAPRPRRRRSVLAGRRPRFLTRRKVGVPPREPVVFDGYEIFGRD</sequence>
<dbReference type="InterPro" id="IPR046083">
    <property type="entry name" value="DUF6101"/>
</dbReference>
<gene>
    <name evidence="1" type="ORF">EYW49_17120</name>
</gene>
<reference evidence="1 2" key="1">
    <citation type="submission" date="2019-02" db="EMBL/GenBank/DDBJ databases">
        <title>Siculibacillus lacustris gen. nov., sp. nov., a new rosette-forming bacterium isolated from a freshwater crater lake (Lake St. Ana, Romania).</title>
        <authorList>
            <person name="Felfoldi T."/>
            <person name="Marton Z."/>
            <person name="Szabo A."/>
            <person name="Mentes A."/>
            <person name="Boka K."/>
            <person name="Marialigeti K."/>
            <person name="Mathe I."/>
            <person name="Koncz M."/>
            <person name="Schumann P."/>
            <person name="Toth E."/>
        </authorList>
    </citation>
    <scope>NUCLEOTIDE SEQUENCE [LARGE SCALE GENOMIC DNA]</scope>
    <source>
        <strain evidence="1 2">SA-279</strain>
    </source>
</reference>
<dbReference type="EMBL" id="SJFN01000029">
    <property type="protein sequence ID" value="TBW34986.1"/>
    <property type="molecule type" value="Genomic_DNA"/>
</dbReference>
<dbReference type="AlphaFoldDB" id="A0A4Q9VID6"/>
<evidence type="ECO:0000313" key="2">
    <source>
        <dbReference type="Proteomes" id="UP000292781"/>
    </source>
</evidence>
<dbReference type="RefSeq" id="WP_131310846.1">
    <property type="nucleotide sequence ID" value="NZ_SJFN01000029.1"/>
</dbReference>
<dbReference type="Proteomes" id="UP000292781">
    <property type="component" value="Unassembled WGS sequence"/>
</dbReference>
<protein>
    <submittedName>
        <fullName evidence="1">Uncharacterized protein</fullName>
    </submittedName>
</protein>
<name>A0A4Q9VID6_9HYPH</name>
<dbReference type="OrthoDB" id="8449893at2"/>
<evidence type="ECO:0000313" key="1">
    <source>
        <dbReference type="EMBL" id="TBW34986.1"/>
    </source>
</evidence>
<proteinExistence type="predicted"/>
<accession>A0A4Q9VID6</accession>
<dbReference type="Pfam" id="PF19596">
    <property type="entry name" value="DUF6101"/>
    <property type="match status" value="1"/>
</dbReference>